<keyword evidence="2" id="KW-0813">Transport</keyword>
<gene>
    <name evidence="8" type="ORF">MPLG2_2783</name>
</gene>
<dbReference type="PANTHER" id="PTHR43549:SF2">
    <property type="entry name" value="MULTIDRUG RESISTANCE PROTEIN NORM-RELATED"/>
    <property type="match status" value="1"/>
</dbReference>
<dbReference type="GO" id="GO:0042910">
    <property type="term" value="F:xenobiotic transmembrane transporter activity"/>
    <property type="evidence" value="ECO:0007669"/>
    <property type="project" value="InterPro"/>
</dbReference>
<evidence type="ECO:0000256" key="1">
    <source>
        <dbReference type="ARBA" id="ARBA00004651"/>
    </source>
</evidence>
<evidence type="ECO:0000313" key="8">
    <source>
        <dbReference type="EMBL" id="SPD87813.1"/>
    </source>
</evidence>
<dbReference type="RefSeq" id="WP_158681179.1">
    <property type="nucleotide sequence ID" value="NZ_BAAAGO010000029.1"/>
</dbReference>
<dbReference type="EMBL" id="LT985188">
    <property type="protein sequence ID" value="SPD87813.1"/>
    <property type="molecule type" value="Genomic_DNA"/>
</dbReference>
<dbReference type="KEGG" id="mgg:MPLG2_2783"/>
<feature type="transmembrane region" description="Helical" evidence="7">
    <location>
        <begin position="137"/>
        <end position="156"/>
    </location>
</feature>
<dbReference type="Proteomes" id="UP000238164">
    <property type="component" value="Chromosome 1"/>
</dbReference>
<keyword evidence="4 7" id="KW-0812">Transmembrane</keyword>
<keyword evidence="9" id="KW-1185">Reference proteome</keyword>
<dbReference type="AlphaFoldDB" id="A0A2N9JJR8"/>
<evidence type="ECO:0000256" key="6">
    <source>
        <dbReference type="ARBA" id="ARBA00023136"/>
    </source>
</evidence>
<dbReference type="GO" id="GO:0005886">
    <property type="term" value="C:plasma membrane"/>
    <property type="evidence" value="ECO:0007669"/>
    <property type="project" value="UniProtKB-SubCell"/>
</dbReference>
<evidence type="ECO:0000256" key="5">
    <source>
        <dbReference type="ARBA" id="ARBA00022989"/>
    </source>
</evidence>
<dbReference type="InterPro" id="IPR052031">
    <property type="entry name" value="Membrane_Transporter-Flippase"/>
</dbReference>
<keyword evidence="5 7" id="KW-1133">Transmembrane helix</keyword>
<evidence type="ECO:0000256" key="7">
    <source>
        <dbReference type="SAM" id="Phobius"/>
    </source>
</evidence>
<evidence type="ECO:0000313" key="9">
    <source>
        <dbReference type="Proteomes" id="UP000238164"/>
    </source>
</evidence>
<keyword evidence="3" id="KW-1003">Cell membrane</keyword>
<organism evidence="8 9">
    <name type="scientific">Micropruina glycogenica</name>
    <dbReference type="NCBI Taxonomy" id="75385"/>
    <lineage>
        <taxon>Bacteria</taxon>
        <taxon>Bacillati</taxon>
        <taxon>Actinomycetota</taxon>
        <taxon>Actinomycetes</taxon>
        <taxon>Propionibacteriales</taxon>
        <taxon>Nocardioidaceae</taxon>
        <taxon>Micropruina</taxon>
    </lineage>
</organism>
<comment type="subcellular location">
    <subcellularLocation>
        <location evidence="1">Cell membrane</location>
        <topology evidence="1">Multi-pass membrane protein</topology>
    </subcellularLocation>
</comment>
<dbReference type="GO" id="GO:0015297">
    <property type="term" value="F:antiporter activity"/>
    <property type="evidence" value="ECO:0007669"/>
    <property type="project" value="InterPro"/>
</dbReference>
<accession>A0A2N9JJR8</accession>
<sequence>MLAVVVNANLAAAAAGGAALAAYAVCARLQVFAGMPEVGISQGLQPITGYNFGSGNLARTLRTRRLGLFATLGYGILAAVVLSLAADPLVRLFVNDPATTTLAANALRILSVGIAAAGVAPLLAGYYQAIGRATPSYLISIGTVVVIKLPHVLVASAHSAEAIWVALSAGECLAALAALALSRYRRTA</sequence>
<feature type="transmembrane region" description="Helical" evidence="7">
    <location>
        <begin position="66"/>
        <end position="86"/>
    </location>
</feature>
<dbReference type="InterPro" id="IPR002528">
    <property type="entry name" value="MATE_fam"/>
</dbReference>
<keyword evidence="6 7" id="KW-0472">Membrane</keyword>
<protein>
    <submittedName>
        <fullName evidence="8">MATE efflux family protein</fullName>
    </submittedName>
</protein>
<feature type="transmembrane region" description="Helical" evidence="7">
    <location>
        <begin position="6"/>
        <end position="26"/>
    </location>
</feature>
<evidence type="ECO:0000256" key="3">
    <source>
        <dbReference type="ARBA" id="ARBA00022475"/>
    </source>
</evidence>
<evidence type="ECO:0000256" key="4">
    <source>
        <dbReference type="ARBA" id="ARBA00022692"/>
    </source>
</evidence>
<dbReference type="OrthoDB" id="9811110at2"/>
<reference evidence="8 9" key="1">
    <citation type="submission" date="2018-02" db="EMBL/GenBank/DDBJ databases">
        <authorList>
            <person name="Cohen D.B."/>
            <person name="Kent A.D."/>
        </authorList>
    </citation>
    <scope>NUCLEOTIDE SEQUENCE [LARGE SCALE GENOMIC DNA]</scope>
    <source>
        <strain evidence="8">1</strain>
    </source>
</reference>
<feature type="transmembrane region" description="Helical" evidence="7">
    <location>
        <begin position="106"/>
        <end position="125"/>
    </location>
</feature>
<dbReference type="Pfam" id="PF01554">
    <property type="entry name" value="MatE"/>
    <property type="match status" value="1"/>
</dbReference>
<proteinExistence type="predicted"/>
<feature type="transmembrane region" description="Helical" evidence="7">
    <location>
        <begin position="162"/>
        <end position="181"/>
    </location>
</feature>
<evidence type="ECO:0000256" key="2">
    <source>
        <dbReference type="ARBA" id="ARBA00022448"/>
    </source>
</evidence>
<name>A0A2N9JJR8_9ACTN</name>
<dbReference type="PANTHER" id="PTHR43549">
    <property type="entry name" value="MULTIDRUG RESISTANCE PROTEIN YPNP-RELATED"/>
    <property type="match status" value="1"/>
</dbReference>